<organism evidence="1 2">
    <name type="scientific">Tenacibaculum aiptasiae</name>
    <dbReference type="NCBI Taxonomy" id="426481"/>
    <lineage>
        <taxon>Bacteria</taxon>
        <taxon>Pseudomonadati</taxon>
        <taxon>Bacteroidota</taxon>
        <taxon>Flavobacteriia</taxon>
        <taxon>Flavobacteriales</taxon>
        <taxon>Flavobacteriaceae</taxon>
        <taxon>Tenacibaculum</taxon>
    </lineage>
</organism>
<reference evidence="1 2" key="1">
    <citation type="submission" date="2019-09" db="EMBL/GenBank/DDBJ databases">
        <authorList>
            <person name="Cao W.R."/>
        </authorList>
    </citation>
    <scope>NUCLEOTIDE SEQUENCE [LARGE SCALE GENOMIC DNA]</scope>
    <source>
        <strain evidence="2">a4</strain>
    </source>
</reference>
<dbReference type="EMBL" id="WAAU01000014">
    <property type="protein sequence ID" value="KAB1157304.1"/>
    <property type="molecule type" value="Genomic_DNA"/>
</dbReference>
<evidence type="ECO:0000313" key="1">
    <source>
        <dbReference type="EMBL" id="KAB1157304.1"/>
    </source>
</evidence>
<dbReference type="OrthoDB" id="9808953at2"/>
<keyword evidence="2" id="KW-1185">Reference proteome</keyword>
<name>A0A7J5AI92_9FLAO</name>
<accession>A0A7J5AI92</accession>
<gene>
    <name evidence="1" type="ORF">F7018_10260</name>
</gene>
<proteinExistence type="predicted"/>
<evidence type="ECO:0000313" key="2">
    <source>
        <dbReference type="Proteomes" id="UP000467305"/>
    </source>
</evidence>
<protein>
    <submittedName>
        <fullName evidence="1">Uncharacterized protein</fullName>
    </submittedName>
</protein>
<dbReference type="RefSeq" id="WP_150899973.1">
    <property type="nucleotide sequence ID" value="NZ_WAAU01000014.1"/>
</dbReference>
<dbReference type="Proteomes" id="UP000467305">
    <property type="component" value="Unassembled WGS sequence"/>
</dbReference>
<dbReference type="AlphaFoldDB" id="A0A7J5AI92"/>
<comment type="caution">
    <text evidence="1">The sequence shown here is derived from an EMBL/GenBank/DDBJ whole genome shotgun (WGS) entry which is preliminary data.</text>
</comment>
<sequence length="74" mass="7408">MATIAAGVNTDDQTVTNFGIVGTNLSITLEDGNTATVPLATIAAGVNTDDQALTLATGNILTLEDGGTVDLTPF</sequence>